<accession>K0T452</accession>
<dbReference type="Gene3D" id="2.60.120.260">
    <property type="entry name" value="Galactose-binding domain-like"/>
    <property type="match status" value="1"/>
</dbReference>
<dbReference type="AlphaFoldDB" id="K0T452"/>
<reference evidence="3 4" key="1">
    <citation type="journal article" date="2012" name="Genome Biol.">
        <title>Genome and low-iron response of an oceanic diatom adapted to chronic iron limitation.</title>
        <authorList>
            <person name="Lommer M."/>
            <person name="Specht M."/>
            <person name="Roy A.S."/>
            <person name="Kraemer L."/>
            <person name="Andreson R."/>
            <person name="Gutowska M.A."/>
            <person name="Wolf J."/>
            <person name="Bergner S.V."/>
            <person name="Schilhabel M.B."/>
            <person name="Klostermeier U.C."/>
            <person name="Beiko R.G."/>
            <person name="Rosenstiel P."/>
            <person name="Hippler M."/>
            <person name="Laroche J."/>
        </authorList>
    </citation>
    <scope>NUCLEOTIDE SEQUENCE [LARGE SCALE GENOMIC DNA]</scope>
    <source>
        <strain evidence="3 4">CCMP1005</strain>
    </source>
</reference>
<protein>
    <submittedName>
        <fullName evidence="3">Uncharacterized protein</fullName>
    </submittedName>
</protein>
<dbReference type="InterPro" id="IPR008979">
    <property type="entry name" value="Galactose-bd-like_sf"/>
</dbReference>
<sequence length="1038" mass="110303">MKPLLGTLLFLSSVLVPTAPSASASAPAGGIPLDEALLDDMLTSYLGHEPSTCHGGPAGGATSFTFDWPGPSEGSEWYPPHAGFERDLFLAEMSHDDTAAELAGSNGAAVGNNSTGGYNATTLAGNLNLEGIRVAMTLAALSSENLPEENLSYLKTAWQSSTAYEAEASRAVDGNTDGDWVDCCSSRLVGALVSLHRMNSDGQWEMLHEREFGTSEAVQTIDFTDDVYLATRVRIRLPELGVLSIAEVEVLGSVLEAANFSADSDHTGPSAGGGRRSWTIRIGTGGNMYSHYAPDLHGESFPPQAHPGAPWVDEVQQTVSVNLRLNNRPPHGRPYFVHQAGVYQRDRPYTDVPFWGPSLAGHCGGSSCSFASWGTHAHVPTPFTSPVLFLTRYTNCGRGVIEMTQAVHNFASPESAGPNVDQNYFNVGWGGVRTGTLPIALEKKGAGGNETTLSYADPKDVHTLGQCPWSASQGRQDQMLTILPHCGHSPSSADAVHVSPAFVTPGLLVDGAAPPELPCRKNAVPCSADNGATCMVDSCSDADVDAGTHTRLSLRVEAGASPNCRDHFGMTFAKNGVTYPIIKCHLRDAGFGRNTARFCEPWSRVGFRRNDTGAVLEVATVKHWSWRWQDEDIFFAVYEEDLDEAIAASNSFFDNANGTSRLDVEVVLLSSDATAPPDDYDPGATESAFTYVYGRGGSYASVNPDTGHVAGSSRRRLGTSDRDYTVFTVNWLAGAKVGPGETYVNRGYVFASELGAVESIGDELVENVYVDKIQEVDYDGRRIDLYTSGGNFVAVPSSYAKGRSTECASSSASLACSGSSVPRPNAAALFYVTCGERTHVGFDPYGLAPDFEGDFPGHAPPGGTVRAYACRDGDASSRPTWRLLGFFRRDDAGCGKLTNATYVGTVCEPSETRSTESPSKEPRSNPTASSPSSSPSSGLQSEGPSQSGRSSTRLSSAPATTEPLNSPIESHGLSRGDASKVYAVEVFSSLGPLGGTSKCPKTARKIERTLRGRNEPKHLGFPLVASVLSKAARLPTTE</sequence>
<evidence type="ECO:0000256" key="1">
    <source>
        <dbReference type="SAM" id="MobiDB-lite"/>
    </source>
</evidence>
<evidence type="ECO:0000313" key="3">
    <source>
        <dbReference type="EMBL" id="EJK71924.1"/>
    </source>
</evidence>
<organism evidence="3 4">
    <name type="scientific">Thalassiosira oceanica</name>
    <name type="common">Marine diatom</name>
    <dbReference type="NCBI Taxonomy" id="159749"/>
    <lineage>
        <taxon>Eukaryota</taxon>
        <taxon>Sar</taxon>
        <taxon>Stramenopiles</taxon>
        <taxon>Ochrophyta</taxon>
        <taxon>Bacillariophyta</taxon>
        <taxon>Coscinodiscophyceae</taxon>
        <taxon>Thalassiosirophycidae</taxon>
        <taxon>Thalassiosirales</taxon>
        <taxon>Thalassiosiraceae</taxon>
        <taxon>Thalassiosira</taxon>
    </lineage>
</organism>
<keyword evidence="4" id="KW-1185">Reference proteome</keyword>
<feature type="region of interest" description="Disordered" evidence="1">
    <location>
        <begin position="908"/>
        <end position="974"/>
    </location>
</feature>
<comment type="caution">
    <text evidence="3">The sequence shown here is derived from an EMBL/GenBank/DDBJ whole genome shotgun (WGS) entry which is preliminary data.</text>
</comment>
<feature type="compositionally biased region" description="Basic and acidic residues" evidence="1">
    <location>
        <begin position="910"/>
        <end position="923"/>
    </location>
</feature>
<feature type="signal peptide" evidence="2">
    <location>
        <begin position="1"/>
        <end position="24"/>
    </location>
</feature>
<dbReference type="SUPFAM" id="SSF49785">
    <property type="entry name" value="Galactose-binding domain-like"/>
    <property type="match status" value="1"/>
</dbReference>
<proteinExistence type="predicted"/>
<feature type="compositionally biased region" description="Polar residues" evidence="1">
    <location>
        <begin position="957"/>
        <end position="968"/>
    </location>
</feature>
<dbReference type="Proteomes" id="UP000266841">
    <property type="component" value="Unassembled WGS sequence"/>
</dbReference>
<gene>
    <name evidence="3" type="ORF">THAOC_06592</name>
</gene>
<dbReference type="EMBL" id="AGNL01006593">
    <property type="protein sequence ID" value="EJK71924.1"/>
    <property type="molecule type" value="Genomic_DNA"/>
</dbReference>
<dbReference type="OrthoDB" id="547680at2759"/>
<evidence type="ECO:0000256" key="2">
    <source>
        <dbReference type="SAM" id="SignalP"/>
    </source>
</evidence>
<feature type="compositionally biased region" description="Low complexity" evidence="1">
    <location>
        <begin position="929"/>
        <end position="956"/>
    </location>
</feature>
<name>K0T452_THAOC</name>
<keyword evidence="2" id="KW-0732">Signal</keyword>
<feature type="chain" id="PRO_5005353146" evidence="2">
    <location>
        <begin position="25"/>
        <end position="1038"/>
    </location>
</feature>
<evidence type="ECO:0000313" key="4">
    <source>
        <dbReference type="Proteomes" id="UP000266841"/>
    </source>
</evidence>